<organism evidence="1 2">
    <name type="scientific">Trichinella britovi</name>
    <name type="common">Parasitic roundworm</name>
    <dbReference type="NCBI Taxonomy" id="45882"/>
    <lineage>
        <taxon>Eukaryota</taxon>
        <taxon>Metazoa</taxon>
        <taxon>Ecdysozoa</taxon>
        <taxon>Nematoda</taxon>
        <taxon>Enoplea</taxon>
        <taxon>Dorylaimia</taxon>
        <taxon>Trichinellida</taxon>
        <taxon>Trichinellidae</taxon>
        <taxon>Trichinella</taxon>
    </lineage>
</organism>
<gene>
    <name evidence="1" type="ORF">T03_3703</name>
</gene>
<dbReference type="Proteomes" id="UP000054653">
    <property type="component" value="Unassembled WGS sequence"/>
</dbReference>
<name>A0A0V1B873_TRIBR</name>
<dbReference type="AlphaFoldDB" id="A0A0V1B873"/>
<evidence type="ECO:0000313" key="2">
    <source>
        <dbReference type="Proteomes" id="UP000054653"/>
    </source>
</evidence>
<protein>
    <submittedName>
        <fullName evidence="1">Uncharacterized protein</fullName>
    </submittedName>
</protein>
<dbReference type="EMBL" id="JYDI01001333">
    <property type="protein sequence ID" value="KRY33186.1"/>
    <property type="molecule type" value="Genomic_DNA"/>
</dbReference>
<reference evidence="1 2" key="1">
    <citation type="submission" date="2015-01" db="EMBL/GenBank/DDBJ databases">
        <title>Evolution of Trichinella species and genotypes.</title>
        <authorList>
            <person name="Korhonen P.K."/>
            <person name="Edoardo P."/>
            <person name="Giuseppe L.R."/>
            <person name="Gasser R.B."/>
        </authorList>
    </citation>
    <scope>NUCLEOTIDE SEQUENCE [LARGE SCALE GENOMIC DNA]</scope>
    <source>
        <strain evidence="1">ISS120</strain>
    </source>
</reference>
<evidence type="ECO:0000313" key="1">
    <source>
        <dbReference type="EMBL" id="KRY33186.1"/>
    </source>
</evidence>
<accession>A0A0V1B873</accession>
<comment type="caution">
    <text evidence="1">The sequence shown here is derived from an EMBL/GenBank/DDBJ whole genome shotgun (WGS) entry which is preliminary data.</text>
</comment>
<proteinExistence type="predicted"/>
<sequence>MDKSKALESGEERWTAPSRKAIKAVSNSLFTSTEGVGATTNITKVDLKL</sequence>
<keyword evidence="2" id="KW-1185">Reference proteome</keyword>